<proteinExistence type="predicted"/>
<evidence type="ECO:0000259" key="2">
    <source>
        <dbReference type="Pfam" id="PF00425"/>
    </source>
</evidence>
<accession>A0ABN8U9D0</accession>
<dbReference type="InterPro" id="IPR015890">
    <property type="entry name" value="Chorismate_C"/>
</dbReference>
<dbReference type="PANTHER" id="PTHR11236">
    <property type="entry name" value="AMINOBENZOATE/ANTHRANILATE SYNTHASE"/>
    <property type="match status" value="1"/>
</dbReference>
<evidence type="ECO:0000259" key="3">
    <source>
        <dbReference type="Pfam" id="PF04715"/>
    </source>
</evidence>
<keyword evidence="5" id="KW-1185">Reference proteome</keyword>
<evidence type="ECO:0000256" key="1">
    <source>
        <dbReference type="SAM" id="MobiDB-lite"/>
    </source>
</evidence>
<feature type="domain" description="Chorismate-utilising enzyme C-terminal" evidence="2">
    <location>
        <begin position="252"/>
        <end position="505"/>
    </location>
</feature>
<dbReference type="PRINTS" id="PR00095">
    <property type="entry name" value="ANTSNTHASEI"/>
</dbReference>
<dbReference type="InterPro" id="IPR019999">
    <property type="entry name" value="Anth_synth_I-like"/>
</dbReference>
<reference evidence="4" key="1">
    <citation type="submission" date="2022-06" db="EMBL/GenBank/DDBJ databases">
        <authorList>
            <person name="Dietemann V."/>
            <person name="Ory F."/>
            <person name="Dainat B."/>
            <person name="Oberhansli S."/>
        </authorList>
    </citation>
    <scope>NUCLEOTIDE SEQUENCE</scope>
    <source>
        <strain evidence="4">Ena-SAMPLE-TAB-26-04-2022-14:26:32:270-5432</strain>
    </source>
</reference>
<comment type="caution">
    <text evidence="4">The sequence shown here is derived from an EMBL/GenBank/DDBJ whole genome shotgun (WGS) entry which is preliminary data.</text>
</comment>
<sequence length="546" mass="61183">MSLREAAIITAGHWSRWVQEGYTVLPYIAEYEWGHEALASWLPVWEDAGSHAAVLESGKDGRYTYLACRPVSVITGKDREAFIQEGDKPARREEGEPLQLLKRWMSPYRAPKVEELPKFIGGCIGYLSYDVARSLERLPESAADDLELPDYVFVQVDELWIVDKLEKRLFCAVMTRWPDGNAGQRAAAAFAAKYEEAALRAQAMKAQWDGWQERAAASFRPGEAVSSLSGGGHDLQTMDIEAFEGVASAFPKEEFKEAVRRIQRYIGQGDVFQVNLSMRQSRRLRETPERLYEWLRALNPSPYMGLLRFPDFQLVSCSPELLVRLEQGVVSTRPIAGTRRRGRTPEEDARMAEELRTNEKECAEHIMLVDLERNDLGRISAYGSVRVDELMVIETYSHVMHLVSEVRGTLAEGKDAFDVIQATFPGGTITGAPKVRTMEIIEELEPVRRGPYTGSFGWIDYNGDLELNIIIRTLVVKDQIGYIQAGAGIVIDSDPEREYAECLNKAKALWKAVQLSESVPADAVPPGVKEAEADEARGAVQDDSGY</sequence>
<evidence type="ECO:0000313" key="4">
    <source>
        <dbReference type="EMBL" id="CAH8247620.1"/>
    </source>
</evidence>
<dbReference type="Proteomes" id="UP001154322">
    <property type="component" value="Unassembled WGS sequence"/>
</dbReference>
<dbReference type="PANTHER" id="PTHR11236:SF41">
    <property type="entry name" value="AMINODEOXYCHORISMATE SYNTHASE COMPONENT 1"/>
    <property type="match status" value="1"/>
</dbReference>
<protein>
    <submittedName>
        <fullName evidence="4">Anthranilate synthase component I family protein</fullName>
    </submittedName>
</protein>
<organism evidence="4 5">
    <name type="scientific">Paenibacillus melissococcoides</name>
    <dbReference type="NCBI Taxonomy" id="2912268"/>
    <lineage>
        <taxon>Bacteria</taxon>
        <taxon>Bacillati</taxon>
        <taxon>Bacillota</taxon>
        <taxon>Bacilli</taxon>
        <taxon>Bacillales</taxon>
        <taxon>Paenibacillaceae</taxon>
        <taxon>Paenibacillus</taxon>
    </lineage>
</organism>
<dbReference type="Gene3D" id="3.60.120.10">
    <property type="entry name" value="Anthranilate synthase"/>
    <property type="match status" value="1"/>
</dbReference>
<dbReference type="InterPro" id="IPR006805">
    <property type="entry name" value="Anth_synth_I_N"/>
</dbReference>
<dbReference type="Pfam" id="PF00425">
    <property type="entry name" value="Chorismate_bind"/>
    <property type="match status" value="1"/>
</dbReference>
<feature type="domain" description="Anthranilate synthase component I N-terminal" evidence="3">
    <location>
        <begin position="51"/>
        <end position="170"/>
    </location>
</feature>
<feature type="region of interest" description="Disordered" evidence="1">
    <location>
        <begin position="519"/>
        <end position="546"/>
    </location>
</feature>
<dbReference type="RefSeq" id="WP_213427239.1">
    <property type="nucleotide sequence ID" value="NZ_AP031286.1"/>
</dbReference>
<dbReference type="InterPro" id="IPR005801">
    <property type="entry name" value="ADC_synthase"/>
</dbReference>
<dbReference type="Pfam" id="PF04715">
    <property type="entry name" value="Anth_synt_I_N"/>
    <property type="match status" value="1"/>
</dbReference>
<dbReference type="SUPFAM" id="SSF56322">
    <property type="entry name" value="ADC synthase"/>
    <property type="match status" value="1"/>
</dbReference>
<name>A0ABN8U9D0_9BACL</name>
<evidence type="ECO:0000313" key="5">
    <source>
        <dbReference type="Proteomes" id="UP001154322"/>
    </source>
</evidence>
<dbReference type="EMBL" id="CALYLO010000007">
    <property type="protein sequence ID" value="CAH8247620.1"/>
    <property type="molecule type" value="Genomic_DNA"/>
</dbReference>
<gene>
    <name evidence="4" type="ORF">WJ0W_004873</name>
</gene>